<accession>K6VNF5</accession>
<dbReference type="STRING" id="100225.SAMN05421595_0780"/>
<reference evidence="11 12" key="1">
    <citation type="submission" date="2012-08" db="EMBL/GenBank/DDBJ databases">
        <title>Whole genome shotgun sequence of Austwickia chelonae NBRC 105200.</title>
        <authorList>
            <person name="Yoshida I."/>
            <person name="Hosoyama A."/>
            <person name="Tsuchikane K."/>
            <person name="Katsumata H."/>
            <person name="Ando Y."/>
            <person name="Ohji S."/>
            <person name="Hamada M."/>
            <person name="Tamura T."/>
            <person name="Yamazoe A."/>
            <person name="Yamazaki S."/>
            <person name="Fujita N."/>
        </authorList>
    </citation>
    <scope>NUCLEOTIDE SEQUENCE [LARGE SCALE GENOMIC DNA]</scope>
    <source>
        <strain evidence="11 12">NBRC 105200</strain>
    </source>
</reference>
<feature type="transmembrane region" description="Helical" evidence="8">
    <location>
        <begin position="519"/>
        <end position="542"/>
    </location>
</feature>
<feature type="domain" description="Threonine/serine exporter-like N-terminal" evidence="9">
    <location>
        <begin position="143"/>
        <end position="391"/>
    </location>
</feature>
<name>K6VNF5_9MICO</name>
<comment type="caution">
    <text evidence="11">The sequence shown here is derived from an EMBL/GenBank/DDBJ whole genome shotgun (WGS) entry which is preliminary data.</text>
</comment>
<dbReference type="Pfam" id="PF12821">
    <property type="entry name" value="ThrE_2"/>
    <property type="match status" value="1"/>
</dbReference>
<feature type="compositionally biased region" description="Basic residues" evidence="7">
    <location>
        <begin position="557"/>
        <end position="570"/>
    </location>
</feature>
<feature type="region of interest" description="Disordered" evidence="7">
    <location>
        <begin position="549"/>
        <end position="570"/>
    </location>
</feature>
<protein>
    <recommendedName>
        <fullName evidence="13">Threonine export protein</fullName>
    </recommendedName>
</protein>
<evidence type="ECO:0000256" key="8">
    <source>
        <dbReference type="SAM" id="Phobius"/>
    </source>
</evidence>
<dbReference type="GO" id="GO:0015744">
    <property type="term" value="P:succinate transport"/>
    <property type="evidence" value="ECO:0007669"/>
    <property type="project" value="TreeGrafter"/>
</dbReference>
<dbReference type="GO" id="GO:0005886">
    <property type="term" value="C:plasma membrane"/>
    <property type="evidence" value="ECO:0007669"/>
    <property type="project" value="UniProtKB-SubCell"/>
</dbReference>
<dbReference type="eggNOG" id="COG3610">
    <property type="taxonomic scope" value="Bacteria"/>
</dbReference>
<evidence type="ECO:0000313" key="11">
    <source>
        <dbReference type="EMBL" id="GAB78264.1"/>
    </source>
</evidence>
<evidence type="ECO:0000259" key="9">
    <source>
        <dbReference type="Pfam" id="PF06738"/>
    </source>
</evidence>
<feature type="domain" description="Threonine/Serine exporter ThrE" evidence="10">
    <location>
        <begin position="416"/>
        <end position="540"/>
    </location>
</feature>
<dbReference type="EMBL" id="BAGZ01000008">
    <property type="protein sequence ID" value="GAB78264.1"/>
    <property type="molecule type" value="Genomic_DNA"/>
</dbReference>
<feature type="region of interest" description="Disordered" evidence="7">
    <location>
        <begin position="1"/>
        <end position="78"/>
    </location>
</feature>
<organism evidence="11 12">
    <name type="scientific">Austwickia chelonae NBRC 105200</name>
    <dbReference type="NCBI Taxonomy" id="1184607"/>
    <lineage>
        <taxon>Bacteria</taxon>
        <taxon>Bacillati</taxon>
        <taxon>Actinomycetota</taxon>
        <taxon>Actinomycetes</taxon>
        <taxon>Micrococcales</taxon>
        <taxon>Dermatophilaceae</taxon>
        <taxon>Austwickia</taxon>
    </lineage>
</organism>
<feature type="transmembrane region" description="Helical" evidence="8">
    <location>
        <begin position="404"/>
        <end position="427"/>
    </location>
</feature>
<feature type="transmembrane region" description="Helical" evidence="8">
    <location>
        <begin position="299"/>
        <end position="321"/>
    </location>
</feature>
<feature type="transmembrane region" description="Helical" evidence="8">
    <location>
        <begin position="333"/>
        <end position="354"/>
    </location>
</feature>
<dbReference type="Pfam" id="PF06738">
    <property type="entry name" value="ThrE"/>
    <property type="match status" value="1"/>
</dbReference>
<sequence length="570" mass="59956">MAHDDKPDDDRGKPSEASDQAGGERSAAMTRPAGNDHPQPVPSLHETGPIATKSVTSPLPLTPAQPELRSPLDDAAPAAESAAAKSVFRTRSAIQRWPLDAERRTRLRNRFLHAVEGAPPTWGMRIQPADDGVEEARARAVIDLAMRIAEALLTTGSSAADVTATAIQLTHAYGLRSVHVDVTFTSITVSHHRGERHDPVTVMRVVANRTSDFDRLRRIQKLVAALAQDPIPIEEARERFTEIMRRPHLYHRDVVTAANAGLAAAIAALLDGSWQEIVLTLVTAAFIDRSLLWVSRRGLAAFFAQIIGGAIPTGVAVILMYARAHDVAGLGSVSPSVVVTAGIVVLLAGLQLVGAAQDAIDGYYVTATGRGFEVLLMTLGVVVGILMVLGLGNRAGVPAYISPTLGFAPSVTLQISLAGLVSAAFAITTYSGPRTVLVSLLTGALGWSAYLVGVFFQLSIAPASAIGAFAVGALAPALGRICRVPSLAITTAGLVTLLPGGMVYRGLYDYVGAASDEGLATLMSAGTVGLALAAGVSLGTYVGRPMGETRASTEHKKALRRVLRRRRTTR</sequence>
<keyword evidence="5 8" id="KW-0472">Membrane</keyword>
<comment type="subcellular location">
    <subcellularLocation>
        <location evidence="1">Cell membrane</location>
        <topology evidence="1">Multi-pass membrane protein</topology>
    </subcellularLocation>
</comment>
<proteinExistence type="inferred from homology"/>
<evidence type="ECO:0000256" key="4">
    <source>
        <dbReference type="ARBA" id="ARBA00022989"/>
    </source>
</evidence>
<feature type="compositionally biased region" description="Basic and acidic residues" evidence="7">
    <location>
        <begin position="1"/>
        <end position="16"/>
    </location>
</feature>
<dbReference type="PANTHER" id="PTHR34390:SF2">
    <property type="entry name" value="SUCCINATE TRANSPORTER SUBUNIT YJJP-RELATED"/>
    <property type="match status" value="1"/>
</dbReference>
<evidence type="ECO:0000256" key="5">
    <source>
        <dbReference type="ARBA" id="ARBA00023136"/>
    </source>
</evidence>
<gene>
    <name evidence="11" type="ORF">AUCHE_08_05100</name>
</gene>
<keyword evidence="2" id="KW-1003">Cell membrane</keyword>
<keyword evidence="4 8" id="KW-1133">Transmembrane helix</keyword>
<dbReference type="Proteomes" id="UP000008495">
    <property type="component" value="Unassembled WGS sequence"/>
</dbReference>
<evidence type="ECO:0000256" key="6">
    <source>
        <dbReference type="ARBA" id="ARBA00034125"/>
    </source>
</evidence>
<feature type="transmembrane region" description="Helical" evidence="8">
    <location>
        <begin position="487"/>
        <end position="507"/>
    </location>
</feature>
<dbReference type="InterPro" id="IPR050539">
    <property type="entry name" value="ThrE_Dicarb/AminoAcid_Exp"/>
</dbReference>
<dbReference type="eggNOG" id="COG2966">
    <property type="taxonomic scope" value="Bacteria"/>
</dbReference>
<evidence type="ECO:0000313" key="12">
    <source>
        <dbReference type="Proteomes" id="UP000008495"/>
    </source>
</evidence>
<feature type="transmembrane region" description="Helical" evidence="8">
    <location>
        <begin position="374"/>
        <end position="392"/>
    </location>
</feature>
<dbReference type="InterPro" id="IPR024528">
    <property type="entry name" value="ThrE_2"/>
</dbReference>
<dbReference type="OrthoDB" id="9763957at2"/>
<keyword evidence="12" id="KW-1185">Reference proteome</keyword>
<evidence type="ECO:0000256" key="2">
    <source>
        <dbReference type="ARBA" id="ARBA00022475"/>
    </source>
</evidence>
<evidence type="ECO:0008006" key="13">
    <source>
        <dbReference type="Google" id="ProtNLM"/>
    </source>
</evidence>
<evidence type="ECO:0000256" key="1">
    <source>
        <dbReference type="ARBA" id="ARBA00004651"/>
    </source>
</evidence>
<comment type="similarity">
    <text evidence="6">Belongs to the ThrE exporter (TC 2.A.79) family.</text>
</comment>
<feature type="transmembrane region" description="Helical" evidence="8">
    <location>
        <begin position="447"/>
        <end position="475"/>
    </location>
</feature>
<evidence type="ECO:0000256" key="3">
    <source>
        <dbReference type="ARBA" id="ARBA00022692"/>
    </source>
</evidence>
<dbReference type="InterPro" id="IPR010619">
    <property type="entry name" value="ThrE-like_N"/>
</dbReference>
<evidence type="ECO:0000256" key="7">
    <source>
        <dbReference type="SAM" id="MobiDB-lite"/>
    </source>
</evidence>
<dbReference type="GO" id="GO:0022857">
    <property type="term" value="F:transmembrane transporter activity"/>
    <property type="evidence" value="ECO:0007669"/>
    <property type="project" value="InterPro"/>
</dbReference>
<dbReference type="PANTHER" id="PTHR34390">
    <property type="entry name" value="UPF0442 PROTEIN YJJB-RELATED"/>
    <property type="match status" value="1"/>
</dbReference>
<dbReference type="AlphaFoldDB" id="K6VNF5"/>
<evidence type="ECO:0000259" key="10">
    <source>
        <dbReference type="Pfam" id="PF12821"/>
    </source>
</evidence>
<keyword evidence="3 8" id="KW-0812">Transmembrane</keyword>